<evidence type="ECO:0000256" key="2">
    <source>
        <dbReference type="SAM" id="Phobius"/>
    </source>
</evidence>
<evidence type="ECO:0000313" key="3">
    <source>
        <dbReference type="EMBL" id="RRT78388.1"/>
    </source>
</evidence>
<keyword evidence="2" id="KW-0472">Membrane</keyword>
<evidence type="ECO:0000256" key="1">
    <source>
        <dbReference type="SAM" id="MobiDB-lite"/>
    </source>
</evidence>
<name>A0A427AQ92_ENSVE</name>
<accession>A0A427AQ92</accession>
<organism evidence="3 4">
    <name type="scientific">Ensete ventricosum</name>
    <name type="common">Abyssinian banana</name>
    <name type="synonym">Musa ensete</name>
    <dbReference type="NCBI Taxonomy" id="4639"/>
    <lineage>
        <taxon>Eukaryota</taxon>
        <taxon>Viridiplantae</taxon>
        <taxon>Streptophyta</taxon>
        <taxon>Embryophyta</taxon>
        <taxon>Tracheophyta</taxon>
        <taxon>Spermatophyta</taxon>
        <taxon>Magnoliopsida</taxon>
        <taxon>Liliopsida</taxon>
        <taxon>Zingiberales</taxon>
        <taxon>Musaceae</taxon>
        <taxon>Ensete</taxon>
    </lineage>
</organism>
<gene>
    <name evidence="3" type="ORF">B296_00010581</name>
</gene>
<keyword evidence="2" id="KW-1133">Transmembrane helix</keyword>
<dbReference type="AlphaFoldDB" id="A0A427AQ92"/>
<protein>
    <submittedName>
        <fullName evidence="3">Uncharacterized protein</fullName>
    </submittedName>
</protein>
<comment type="caution">
    <text evidence="3">The sequence shown here is derived from an EMBL/GenBank/DDBJ whole genome shotgun (WGS) entry which is preliminary data.</text>
</comment>
<feature type="region of interest" description="Disordered" evidence="1">
    <location>
        <begin position="67"/>
        <end position="104"/>
    </location>
</feature>
<sequence>MGAGDPRATTTRERGWRTGAMYSFFSLFLLFLFYFFPFSRSIDHRRSISPSIDRWRSISPSIGGRFLPQSAADSQNRPPTVDFWPNRPVAGGPRTDNLTDRYVPPVSGNTGRNCKHCC</sequence>
<reference evidence="3 4" key="1">
    <citation type="journal article" date="2014" name="Agronomy (Basel)">
        <title>A Draft Genome Sequence for Ensete ventricosum, the Drought-Tolerant Tree Against Hunger.</title>
        <authorList>
            <person name="Harrison J."/>
            <person name="Moore K.A."/>
            <person name="Paszkiewicz K."/>
            <person name="Jones T."/>
            <person name="Grant M."/>
            <person name="Ambacheew D."/>
            <person name="Muzemil S."/>
            <person name="Studholme D.J."/>
        </authorList>
    </citation>
    <scope>NUCLEOTIDE SEQUENCE [LARGE SCALE GENOMIC DNA]</scope>
</reference>
<dbReference type="Proteomes" id="UP000287651">
    <property type="component" value="Unassembled WGS sequence"/>
</dbReference>
<proteinExistence type="predicted"/>
<dbReference type="EMBL" id="AMZH03001691">
    <property type="protein sequence ID" value="RRT78388.1"/>
    <property type="molecule type" value="Genomic_DNA"/>
</dbReference>
<keyword evidence="2" id="KW-0812">Transmembrane</keyword>
<evidence type="ECO:0000313" key="4">
    <source>
        <dbReference type="Proteomes" id="UP000287651"/>
    </source>
</evidence>
<feature type="transmembrane region" description="Helical" evidence="2">
    <location>
        <begin position="20"/>
        <end position="38"/>
    </location>
</feature>